<keyword evidence="3" id="KW-1185">Reference proteome</keyword>
<evidence type="ECO:0000313" key="2">
    <source>
        <dbReference type="EMBL" id="ETT80586.1"/>
    </source>
</evidence>
<comment type="caution">
    <text evidence="2">The sequence shown here is derived from an EMBL/GenBank/DDBJ whole genome shotgun (WGS) entry which is preliminary data.</text>
</comment>
<name>W4ELA7_9BACL</name>
<proteinExistence type="predicted"/>
<gene>
    <name evidence="2" type="ORF">C176_21451</name>
</gene>
<dbReference type="eggNOG" id="COG3428">
    <property type="taxonomic scope" value="Bacteria"/>
</dbReference>
<organism evidence="2 3">
    <name type="scientific">Viridibacillus arenosi FSL R5-213</name>
    <dbReference type="NCBI Taxonomy" id="1227360"/>
    <lineage>
        <taxon>Bacteria</taxon>
        <taxon>Bacillati</taxon>
        <taxon>Bacillota</taxon>
        <taxon>Bacilli</taxon>
        <taxon>Bacillales</taxon>
        <taxon>Caryophanaceae</taxon>
        <taxon>Viridibacillus</taxon>
    </lineage>
</organism>
<dbReference type="GO" id="GO:0030153">
    <property type="term" value="P:bacteriocin immunity"/>
    <property type="evidence" value="ECO:0007669"/>
    <property type="project" value="InterPro"/>
</dbReference>
<sequence>MVLVFTVPLAFLLACGWYKTGYEVKADYLIIYSGPLKKKILITDIKSMKQTMNPLASYALSIDRLEIIYASDFNMALISPKDKDSFIKLVKKVNPKINLER</sequence>
<dbReference type="AlphaFoldDB" id="W4ELA7"/>
<dbReference type="Pfam" id="PF06713">
    <property type="entry name" value="bPH_4"/>
    <property type="match status" value="1"/>
</dbReference>
<reference evidence="2 3" key="1">
    <citation type="journal article" date="2014" name="BMC Genomics">
        <title>Genomic comparison of sporeforming bacilli isolated from milk.</title>
        <authorList>
            <person name="Moreno Switt A.I."/>
            <person name="Andrus A.D."/>
            <person name="Ranieri M.L."/>
            <person name="Orsi R.H."/>
            <person name="Ivy R."/>
            <person name="den Bakker H.C."/>
            <person name="Martin N.H."/>
            <person name="Wiedmann M."/>
            <person name="Boor K.J."/>
        </authorList>
    </citation>
    <scope>NUCLEOTIDE SEQUENCE [LARGE SCALE GENOMIC DNA]</scope>
    <source>
        <strain evidence="2 3">FSL R5-213</strain>
    </source>
</reference>
<accession>W4ELA7</accession>
<evidence type="ECO:0000313" key="3">
    <source>
        <dbReference type="Proteomes" id="UP000019062"/>
    </source>
</evidence>
<dbReference type="EMBL" id="ASQA01000045">
    <property type="protein sequence ID" value="ETT80586.1"/>
    <property type="molecule type" value="Genomic_DNA"/>
</dbReference>
<evidence type="ECO:0000259" key="1">
    <source>
        <dbReference type="Pfam" id="PF06713"/>
    </source>
</evidence>
<dbReference type="InterPro" id="IPR009589">
    <property type="entry name" value="PH_YyaB-like"/>
</dbReference>
<protein>
    <recommendedName>
        <fullName evidence="1">Uncharacterized protein YyaB-like PH domain-containing protein</fullName>
    </recommendedName>
</protein>
<dbReference type="Proteomes" id="UP000019062">
    <property type="component" value="Unassembled WGS sequence"/>
</dbReference>
<feature type="domain" description="Uncharacterized protein YyaB-like PH" evidence="1">
    <location>
        <begin position="20"/>
        <end position="94"/>
    </location>
</feature>